<reference evidence="1 2" key="1">
    <citation type="journal article" date="2022" name="DNA Res.">
        <title>Chromosomal-level genome assembly of the orchid tree Bauhinia variegata (Leguminosae; Cercidoideae) supports the allotetraploid origin hypothesis of Bauhinia.</title>
        <authorList>
            <person name="Zhong Y."/>
            <person name="Chen Y."/>
            <person name="Zheng D."/>
            <person name="Pang J."/>
            <person name="Liu Y."/>
            <person name="Luo S."/>
            <person name="Meng S."/>
            <person name="Qian L."/>
            <person name="Wei D."/>
            <person name="Dai S."/>
            <person name="Zhou R."/>
        </authorList>
    </citation>
    <scope>NUCLEOTIDE SEQUENCE [LARGE SCALE GENOMIC DNA]</scope>
    <source>
        <strain evidence="1">BV-YZ2020</strain>
    </source>
</reference>
<sequence length="432" mass="49619">MDEYPPLPGSHLQKSEEHDPPLPGASSSLEMIRTTDLEKLKLGQPSRKRRRARTTVVKASIETFRQMVQELTGAIQIEDKYLRTGLLPFVTHCFLFPFNYEFTKEELVTLWIAEGLFQIMRVPISGQEFPEDVANEKFDLLVSMEIIVPSRTEQFVDFLNPKTRRSLYRVNKFGISSFERYESRCGYARISGSELNDVPETVLYLSVYGKSMDHMAFESMKRFKHLRTLFLIPAFGSSVKQVPRDLFLGLEHLRSMNLSKSLLCELPSSIGNLKSLRYIDLSYTPIKQLPETICNLHKLQTLKLRGCFDLVGLPIGMRKLTSLRHLDLDILRQLKSMPPGMGNLTNLQTLSAYLVGRDVCCGIGELKHISNLKGVFCISRIENVLNFKEAMEASLIKKEHLRKLELRWTDIRVSLKKRKFLNNFNLLLALKS</sequence>
<comment type="caution">
    <text evidence="1">The sequence shown here is derived from an EMBL/GenBank/DDBJ whole genome shotgun (WGS) entry which is preliminary data.</text>
</comment>
<organism evidence="1 2">
    <name type="scientific">Bauhinia variegata</name>
    <name type="common">Purple orchid tree</name>
    <name type="synonym">Phanera variegata</name>
    <dbReference type="NCBI Taxonomy" id="167791"/>
    <lineage>
        <taxon>Eukaryota</taxon>
        <taxon>Viridiplantae</taxon>
        <taxon>Streptophyta</taxon>
        <taxon>Embryophyta</taxon>
        <taxon>Tracheophyta</taxon>
        <taxon>Spermatophyta</taxon>
        <taxon>Magnoliopsida</taxon>
        <taxon>eudicotyledons</taxon>
        <taxon>Gunneridae</taxon>
        <taxon>Pentapetalae</taxon>
        <taxon>rosids</taxon>
        <taxon>fabids</taxon>
        <taxon>Fabales</taxon>
        <taxon>Fabaceae</taxon>
        <taxon>Cercidoideae</taxon>
        <taxon>Cercideae</taxon>
        <taxon>Bauhiniinae</taxon>
        <taxon>Bauhinia</taxon>
    </lineage>
</organism>
<dbReference type="EMBL" id="CM039435">
    <property type="protein sequence ID" value="KAI4315912.1"/>
    <property type="molecule type" value="Genomic_DNA"/>
</dbReference>
<dbReference type="Proteomes" id="UP000828941">
    <property type="component" value="Chromosome 10"/>
</dbReference>
<keyword evidence="2" id="KW-1185">Reference proteome</keyword>
<gene>
    <name evidence="1" type="ORF">L6164_023941</name>
</gene>
<proteinExistence type="predicted"/>
<name>A0ACB9LW11_BAUVA</name>
<evidence type="ECO:0000313" key="1">
    <source>
        <dbReference type="EMBL" id="KAI4315912.1"/>
    </source>
</evidence>
<evidence type="ECO:0000313" key="2">
    <source>
        <dbReference type="Proteomes" id="UP000828941"/>
    </source>
</evidence>
<accession>A0ACB9LW11</accession>
<protein>
    <submittedName>
        <fullName evidence="1">Uncharacterized protein</fullName>
    </submittedName>
</protein>